<evidence type="ECO:0000313" key="10">
    <source>
        <dbReference type="Proteomes" id="UP000000374"/>
    </source>
</evidence>
<dbReference type="Gene3D" id="3.40.366.10">
    <property type="entry name" value="Malonyl-Coenzyme A Acyl Carrier Protein, domain 2"/>
    <property type="match status" value="1"/>
</dbReference>
<gene>
    <name evidence="9" type="ordered locus">Veis_2546</name>
</gene>
<feature type="domain" description="Malonyl-CoA:ACP transacylase (MAT)" evidence="8">
    <location>
        <begin position="1"/>
        <end position="296"/>
    </location>
</feature>
<keyword evidence="4 6" id="KW-0012">Acyltransferase</keyword>
<dbReference type="InterPro" id="IPR014043">
    <property type="entry name" value="Acyl_transferase_dom"/>
</dbReference>
<feature type="active site" evidence="7">
    <location>
        <position position="86"/>
    </location>
</feature>
<evidence type="ECO:0000256" key="5">
    <source>
        <dbReference type="ARBA" id="ARBA00048462"/>
    </source>
</evidence>
<dbReference type="eggNOG" id="COG0331">
    <property type="taxonomic scope" value="Bacteria"/>
</dbReference>
<dbReference type="GO" id="GO:0006633">
    <property type="term" value="P:fatty acid biosynthetic process"/>
    <property type="evidence" value="ECO:0007669"/>
    <property type="project" value="TreeGrafter"/>
</dbReference>
<dbReference type="GO" id="GO:0004314">
    <property type="term" value="F:[acyl-carrier-protein] S-malonyltransferase activity"/>
    <property type="evidence" value="ECO:0007669"/>
    <property type="project" value="UniProtKB-EC"/>
</dbReference>
<keyword evidence="3 6" id="KW-0808">Transferase</keyword>
<dbReference type="Proteomes" id="UP000000374">
    <property type="component" value="Chromosome"/>
</dbReference>
<dbReference type="InterPro" id="IPR050858">
    <property type="entry name" value="Mal-CoA-ACP_Trans/PKS_FabD"/>
</dbReference>
<dbReference type="InterPro" id="IPR001227">
    <property type="entry name" value="Ac_transferase_dom_sf"/>
</dbReference>
<dbReference type="STRING" id="391735.Veis_2546"/>
<evidence type="ECO:0000256" key="1">
    <source>
        <dbReference type="ARBA" id="ARBA00013258"/>
    </source>
</evidence>
<evidence type="ECO:0000313" key="9">
    <source>
        <dbReference type="EMBL" id="ABM58291.1"/>
    </source>
</evidence>
<dbReference type="InterPro" id="IPR016035">
    <property type="entry name" value="Acyl_Trfase/lysoPLipase"/>
</dbReference>
<name>A1WKY4_VEREI</name>
<dbReference type="RefSeq" id="WP_011810292.1">
    <property type="nucleotide sequence ID" value="NC_008786.1"/>
</dbReference>
<comment type="similarity">
    <text evidence="6">Belongs to the fabD family.</text>
</comment>
<dbReference type="EMBL" id="CP000542">
    <property type="protein sequence ID" value="ABM58291.1"/>
    <property type="molecule type" value="Genomic_DNA"/>
</dbReference>
<evidence type="ECO:0000256" key="4">
    <source>
        <dbReference type="ARBA" id="ARBA00023315"/>
    </source>
</evidence>
<dbReference type="InterPro" id="IPR016036">
    <property type="entry name" value="Malonyl_transacylase_ACP-bd"/>
</dbReference>
<evidence type="ECO:0000256" key="7">
    <source>
        <dbReference type="PIRSR" id="PIRSR000446-1"/>
    </source>
</evidence>
<organism evidence="9 10">
    <name type="scientific">Verminephrobacter eiseniae (strain EF01-2)</name>
    <dbReference type="NCBI Taxonomy" id="391735"/>
    <lineage>
        <taxon>Bacteria</taxon>
        <taxon>Pseudomonadati</taxon>
        <taxon>Pseudomonadota</taxon>
        <taxon>Betaproteobacteria</taxon>
        <taxon>Burkholderiales</taxon>
        <taxon>Comamonadaceae</taxon>
        <taxon>Verminephrobacter</taxon>
    </lineage>
</organism>
<proteinExistence type="inferred from homology"/>
<dbReference type="PANTHER" id="PTHR42681">
    <property type="entry name" value="MALONYL-COA-ACYL CARRIER PROTEIN TRANSACYLASE, MITOCHONDRIAL"/>
    <property type="match status" value="1"/>
</dbReference>
<dbReference type="OrthoDB" id="9808564at2"/>
<dbReference type="Gene3D" id="3.30.70.250">
    <property type="entry name" value="Malonyl-CoA ACP transacylase, ACP-binding"/>
    <property type="match status" value="1"/>
</dbReference>
<evidence type="ECO:0000256" key="2">
    <source>
        <dbReference type="ARBA" id="ARBA00018953"/>
    </source>
</evidence>
<dbReference type="PIRSF" id="PIRSF000446">
    <property type="entry name" value="Mct"/>
    <property type="match status" value="1"/>
</dbReference>
<evidence type="ECO:0000256" key="3">
    <source>
        <dbReference type="ARBA" id="ARBA00022679"/>
    </source>
</evidence>
<dbReference type="HOGENOM" id="CLU_030558_1_1_4"/>
<sequence>MFTGQGAQRVGMGSDVDEAAKSKAVWDCACDISGFDVRRMCWKGPMGKLSETRYQQVAVTAVNLASYYALKASRLLPEDSVFIGHSVGEYSALHASGALDLEQTFKAVNARAIGMQTQAEQTKGAMYAVKGGSIVQVNDVIDAMGLHGQVVIANDNSPLQVVIAGNSGIVKQVGAELSGRRLPTVRLAVNGAWHSPLMAGMLPEYGSLLRSLDIRMPSSQILMNRSAQEPLSPQEIRDNLTYHVVETVRWRETVEKLLQRNKARFLEVGPRKVLCALVSDCGSLGSQAQTTHCSQMLRSLPSHLPAPRLQEAPAC</sequence>
<dbReference type="PANTHER" id="PTHR42681:SF1">
    <property type="entry name" value="MALONYL-COA-ACYL CARRIER PROTEIN TRANSACYLASE, MITOCHONDRIAL"/>
    <property type="match status" value="1"/>
</dbReference>
<keyword evidence="10" id="KW-1185">Reference proteome</keyword>
<dbReference type="InterPro" id="IPR024925">
    <property type="entry name" value="Malonyl_CoA-ACP_transAc"/>
</dbReference>
<dbReference type="Pfam" id="PF00698">
    <property type="entry name" value="Acyl_transf_1"/>
    <property type="match status" value="1"/>
</dbReference>
<dbReference type="SUPFAM" id="SSF55048">
    <property type="entry name" value="Probable ACP-binding domain of malonyl-CoA ACP transacylase"/>
    <property type="match status" value="1"/>
</dbReference>
<accession>A1WKY4</accession>
<dbReference type="SUPFAM" id="SSF52151">
    <property type="entry name" value="FabD/lysophospholipase-like"/>
    <property type="match status" value="1"/>
</dbReference>
<evidence type="ECO:0000256" key="6">
    <source>
        <dbReference type="PIRNR" id="PIRNR000446"/>
    </source>
</evidence>
<feature type="active site" evidence="7">
    <location>
        <position position="194"/>
    </location>
</feature>
<dbReference type="GeneID" id="76461076"/>
<comment type="catalytic activity">
    <reaction evidence="5 6">
        <text>holo-[ACP] + malonyl-CoA = malonyl-[ACP] + CoA</text>
        <dbReference type="Rhea" id="RHEA:41792"/>
        <dbReference type="Rhea" id="RHEA-COMP:9623"/>
        <dbReference type="Rhea" id="RHEA-COMP:9685"/>
        <dbReference type="ChEBI" id="CHEBI:57287"/>
        <dbReference type="ChEBI" id="CHEBI:57384"/>
        <dbReference type="ChEBI" id="CHEBI:64479"/>
        <dbReference type="ChEBI" id="CHEBI:78449"/>
        <dbReference type="EC" id="2.3.1.39"/>
    </reaction>
</comment>
<dbReference type="SMART" id="SM00827">
    <property type="entry name" value="PKS_AT"/>
    <property type="match status" value="1"/>
</dbReference>
<reference evidence="10" key="1">
    <citation type="submission" date="2006-12" db="EMBL/GenBank/DDBJ databases">
        <title>Complete sequence of chromosome 1 of Verminephrobacter eiseniae EF01-2.</title>
        <authorList>
            <person name="Copeland A."/>
            <person name="Lucas S."/>
            <person name="Lapidus A."/>
            <person name="Barry K."/>
            <person name="Detter J.C."/>
            <person name="Glavina del Rio T."/>
            <person name="Dalin E."/>
            <person name="Tice H."/>
            <person name="Pitluck S."/>
            <person name="Chertkov O."/>
            <person name="Brettin T."/>
            <person name="Bruce D."/>
            <person name="Han C."/>
            <person name="Tapia R."/>
            <person name="Gilna P."/>
            <person name="Schmutz J."/>
            <person name="Larimer F."/>
            <person name="Land M."/>
            <person name="Hauser L."/>
            <person name="Kyrpides N."/>
            <person name="Kim E."/>
            <person name="Stahl D."/>
            <person name="Richardson P."/>
        </authorList>
    </citation>
    <scope>NUCLEOTIDE SEQUENCE [LARGE SCALE GENOMIC DNA]</scope>
    <source>
        <strain evidence="10">EF01-2</strain>
    </source>
</reference>
<dbReference type="KEGG" id="vei:Veis_2546"/>
<dbReference type="AlphaFoldDB" id="A1WKY4"/>
<evidence type="ECO:0000259" key="8">
    <source>
        <dbReference type="SMART" id="SM00827"/>
    </source>
</evidence>
<dbReference type="EC" id="2.3.1.39" evidence="1 6"/>
<protein>
    <recommendedName>
        <fullName evidence="2 6">Malonyl CoA-acyl carrier protein transacylase</fullName>
        <ecNumber evidence="1 6">2.3.1.39</ecNumber>
    </recommendedName>
</protein>